<evidence type="ECO:0000313" key="1">
    <source>
        <dbReference type="EMBL" id="GAA2155521.1"/>
    </source>
</evidence>
<organism evidence="1 2">
    <name type="scientific">Actinomadura napierensis</name>
    <dbReference type="NCBI Taxonomy" id="267854"/>
    <lineage>
        <taxon>Bacteria</taxon>
        <taxon>Bacillati</taxon>
        <taxon>Actinomycetota</taxon>
        <taxon>Actinomycetes</taxon>
        <taxon>Streptosporangiales</taxon>
        <taxon>Thermomonosporaceae</taxon>
        <taxon>Actinomadura</taxon>
    </lineage>
</organism>
<dbReference type="CDD" id="cd07067">
    <property type="entry name" value="HP_PGM_like"/>
    <property type="match status" value="1"/>
</dbReference>
<dbReference type="PANTHER" id="PTHR48100:SF1">
    <property type="entry name" value="HISTIDINE PHOSPHATASE FAMILY PROTEIN-RELATED"/>
    <property type="match status" value="1"/>
</dbReference>
<dbReference type="InterPro" id="IPR029033">
    <property type="entry name" value="His_PPase_superfam"/>
</dbReference>
<dbReference type="InterPro" id="IPR013078">
    <property type="entry name" value="His_Pase_superF_clade-1"/>
</dbReference>
<dbReference type="InterPro" id="IPR050275">
    <property type="entry name" value="PGM_Phosphatase"/>
</dbReference>
<accession>A0ABN3A7A6</accession>
<sequence length="207" mass="21467">MDDALEVVCLRHAEAENVVAGASGALPGAALTERGRVQANAVAHALPAIDHVYASTAERAWRTAETIGRVRGVGVTKMEGLVEMGIGGLEGAVDPVTRARTAEVLRSWVVDGKLDERVADGETGHAVVERVVNAFRAIAAEHRHSASASVGAVAVVGHVASLTVGLSVLCGLGSTVWGAPLPHAVPFRVLVDGRGWRCAAWPGLWPV</sequence>
<keyword evidence="2" id="KW-1185">Reference proteome</keyword>
<evidence type="ECO:0000313" key="2">
    <source>
        <dbReference type="Proteomes" id="UP001501020"/>
    </source>
</evidence>
<dbReference type="SMART" id="SM00855">
    <property type="entry name" value="PGAM"/>
    <property type="match status" value="1"/>
</dbReference>
<proteinExistence type="predicted"/>
<gene>
    <name evidence="1" type="ORF">GCM10009727_63510</name>
</gene>
<dbReference type="SUPFAM" id="SSF53254">
    <property type="entry name" value="Phosphoglycerate mutase-like"/>
    <property type="match status" value="1"/>
</dbReference>
<dbReference type="PANTHER" id="PTHR48100">
    <property type="entry name" value="BROAD-SPECIFICITY PHOSPHATASE YOR283W-RELATED"/>
    <property type="match status" value="1"/>
</dbReference>
<reference evidence="1 2" key="1">
    <citation type="journal article" date="2019" name="Int. J. Syst. Evol. Microbiol.">
        <title>The Global Catalogue of Microorganisms (GCM) 10K type strain sequencing project: providing services to taxonomists for standard genome sequencing and annotation.</title>
        <authorList>
            <consortium name="The Broad Institute Genomics Platform"/>
            <consortium name="The Broad Institute Genome Sequencing Center for Infectious Disease"/>
            <person name="Wu L."/>
            <person name="Ma J."/>
        </authorList>
    </citation>
    <scope>NUCLEOTIDE SEQUENCE [LARGE SCALE GENOMIC DNA]</scope>
    <source>
        <strain evidence="1 2">JCM 13850</strain>
    </source>
</reference>
<protein>
    <submittedName>
        <fullName evidence="1">Histidine phosphatase family protein</fullName>
    </submittedName>
</protein>
<dbReference type="Proteomes" id="UP001501020">
    <property type="component" value="Unassembled WGS sequence"/>
</dbReference>
<dbReference type="EMBL" id="BAAAMR010000069">
    <property type="protein sequence ID" value="GAA2155521.1"/>
    <property type="molecule type" value="Genomic_DNA"/>
</dbReference>
<comment type="caution">
    <text evidence="1">The sequence shown here is derived from an EMBL/GenBank/DDBJ whole genome shotgun (WGS) entry which is preliminary data.</text>
</comment>
<dbReference type="RefSeq" id="WP_344275552.1">
    <property type="nucleotide sequence ID" value="NZ_BAAAMR010000069.1"/>
</dbReference>
<dbReference type="Pfam" id="PF00300">
    <property type="entry name" value="His_Phos_1"/>
    <property type="match status" value="1"/>
</dbReference>
<name>A0ABN3A7A6_9ACTN</name>
<dbReference type="Gene3D" id="3.40.50.1240">
    <property type="entry name" value="Phosphoglycerate mutase-like"/>
    <property type="match status" value="1"/>
</dbReference>